<accession>A0A2T8KU93</accession>
<evidence type="ECO:0000256" key="1">
    <source>
        <dbReference type="SAM" id="MobiDB-lite"/>
    </source>
</evidence>
<evidence type="ECO:0000313" key="2">
    <source>
        <dbReference type="EMBL" id="PVH65712.1"/>
    </source>
</evidence>
<proteinExistence type="predicted"/>
<sequence length="59" mass="6262">MHAPCPMSREARGVPRNVQRKGHGVSEASREVKIAAQVRGRGAVTANVSRSSGPPLLML</sequence>
<name>A0A2T8KU93_9POAL</name>
<gene>
    <name evidence="2" type="ORF">PAHAL_1G058700</name>
</gene>
<dbReference type="EMBL" id="CM008046">
    <property type="protein sequence ID" value="PVH65712.1"/>
    <property type="molecule type" value="Genomic_DNA"/>
</dbReference>
<protein>
    <submittedName>
        <fullName evidence="2">Uncharacterized protein</fullName>
    </submittedName>
</protein>
<dbReference type="AlphaFoldDB" id="A0A2T8KU93"/>
<dbReference type="Proteomes" id="UP000243499">
    <property type="component" value="Chromosome 1"/>
</dbReference>
<feature type="region of interest" description="Disordered" evidence="1">
    <location>
        <begin position="40"/>
        <end position="59"/>
    </location>
</feature>
<feature type="region of interest" description="Disordered" evidence="1">
    <location>
        <begin position="1"/>
        <end position="32"/>
    </location>
</feature>
<dbReference type="Gramene" id="PVH65712">
    <property type="protein sequence ID" value="PVH65712"/>
    <property type="gene ID" value="PAHAL_1G058700"/>
</dbReference>
<reference evidence="2" key="1">
    <citation type="submission" date="2018-04" db="EMBL/GenBank/DDBJ databases">
        <title>WGS assembly of Panicum hallii.</title>
        <authorList>
            <person name="Lovell J."/>
            <person name="Jenkins J."/>
            <person name="Lowry D."/>
            <person name="Mamidi S."/>
            <person name="Sreedasyam A."/>
            <person name="Weng X."/>
            <person name="Barry K."/>
            <person name="Bonette J."/>
            <person name="Campitelli B."/>
            <person name="Daum C."/>
            <person name="Gordon S."/>
            <person name="Gould B."/>
            <person name="Lipzen A."/>
            <person name="Macqueen A."/>
            <person name="Palacio-Mejia J."/>
            <person name="Plott C."/>
            <person name="Shakirov E."/>
            <person name="Shu S."/>
            <person name="Yoshinaga Y."/>
            <person name="Zane M."/>
            <person name="Rokhsar D."/>
            <person name="Grimwood J."/>
            <person name="Schmutz J."/>
            <person name="Juenger T."/>
        </authorList>
    </citation>
    <scope>NUCLEOTIDE SEQUENCE [LARGE SCALE GENOMIC DNA]</scope>
    <source>
        <strain evidence="2">FIL2</strain>
    </source>
</reference>
<organism evidence="2">
    <name type="scientific">Panicum hallii</name>
    <dbReference type="NCBI Taxonomy" id="206008"/>
    <lineage>
        <taxon>Eukaryota</taxon>
        <taxon>Viridiplantae</taxon>
        <taxon>Streptophyta</taxon>
        <taxon>Embryophyta</taxon>
        <taxon>Tracheophyta</taxon>
        <taxon>Spermatophyta</taxon>
        <taxon>Magnoliopsida</taxon>
        <taxon>Liliopsida</taxon>
        <taxon>Poales</taxon>
        <taxon>Poaceae</taxon>
        <taxon>PACMAD clade</taxon>
        <taxon>Panicoideae</taxon>
        <taxon>Panicodae</taxon>
        <taxon>Paniceae</taxon>
        <taxon>Panicinae</taxon>
        <taxon>Panicum</taxon>
        <taxon>Panicum sect. Panicum</taxon>
    </lineage>
</organism>